<keyword evidence="2" id="KW-1185">Reference proteome</keyword>
<accession>A0A074RVR7</accession>
<gene>
    <name evidence="1" type="ORF">V565_068850</name>
</gene>
<dbReference type="EMBL" id="AZST01000199">
    <property type="protein sequence ID" value="KEP51024.1"/>
    <property type="molecule type" value="Genomic_DNA"/>
</dbReference>
<comment type="caution">
    <text evidence="1">The sequence shown here is derived from an EMBL/GenBank/DDBJ whole genome shotgun (WGS) entry which is preliminary data.</text>
</comment>
<reference evidence="1 2" key="1">
    <citation type="submission" date="2013-12" db="EMBL/GenBank/DDBJ databases">
        <authorList>
            <person name="Cubeta M."/>
            <person name="Pakala S."/>
            <person name="Fedorova N."/>
            <person name="Thomas E."/>
            <person name="Dean R."/>
            <person name="Jabaji S."/>
            <person name="Neate S."/>
            <person name="Toda T."/>
            <person name="Tavantzis S."/>
            <person name="Vilgalys R."/>
            <person name="Bharathan N."/>
            <person name="Pakala S."/>
            <person name="Losada L.S."/>
            <person name="Zafar N."/>
            <person name="Nierman W."/>
        </authorList>
    </citation>
    <scope>NUCLEOTIDE SEQUENCE [LARGE SCALE GENOMIC DNA]</scope>
    <source>
        <strain evidence="1 2">123E</strain>
    </source>
</reference>
<dbReference type="AlphaFoldDB" id="A0A074RVR7"/>
<dbReference type="SUPFAM" id="SSF52047">
    <property type="entry name" value="RNI-like"/>
    <property type="match status" value="1"/>
</dbReference>
<name>A0A074RVR7_9AGAM</name>
<dbReference type="HOGENOM" id="CLU_065423_0_0_1"/>
<evidence type="ECO:0000313" key="2">
    <source>
        <dbReference type="Proteomes" id="UP000027456"/>
    </source>
</evidence>
<proteinExistence type="predicted"/>
<protein>
    <recommendedName>
        <fullName evidence="3">F-box domain-containing protein</fullName>
    </recommendedName>
</protein>
<dbReference type="OrthoDB" id="10323289at2759"/>
<dbReference type="Proteomes" id="UP000027456">
    <property type="component" value="Unassembled WGS sequence"/>
</dbReference>
<evidence type="ECO:0008006" key="3">
    <source>
        <dbReference type="Google" id="ProtNLM"/>
    </source>
</evidence>
<sequence length="365" mass="40461">MPVLPIELIELVAQYAEMGTQGRLSAVSRDVYSTCIRTLYQSILEMSLSRTTRCLLTLSKKPELAHLVRCFTFTLTPSPLFFQTFITVFSRALSNMNNLHSLMLNVGVLITMDPSKHISCQLTHFYCCIPTRGSFPVSQFLASQPTIQELHIICHLDDISTLGPEALPALKKLTAPLSLLPRLLPSRFSRLSQLFVLGNMINSDGFMQLGTMLTLPNPPRSLELSIHMEINTTTMAPPVIASVLSHLGQAGPFISTLVIKKQGGRIEQDELQSIFISALPRFPNLKILVLMSQDPPPDASLPDPQAQPVQALTLLSNEPTPAPTLNARLDAFHDRSCYPKIVKAWRQIHSGLKWVVFPAGTCRLQ</sequence>
<dbReference type="Gene3D" id="3.80.10.10">
    <property type="entry name" value="Ribonuclease Inhibitor"/>
    <property type="match status" value="1"/>
</dbReference>
<organism evidence="1 2">
    <name type="scientific">Rhizoctonia solani 123E</name>
    <dbReference type="NCBI Taxonomy" id="1423351"/>
    <lineage>
        <taxon>Eukaryota</taxon>
        <taxon>Fungi</taxon>
        <taxon>Dikarya</taxon>
        <taxon>Basidiomycota</taxon>
        <taxon>Agaricomycotina</taxon>
        <taxon>Agaricomycetes</taxon>
        <taxon>Cantharellales</taxon>
        <taxon>Ceratobasidiaceae</taxon>
        <taxon>Rhizoctonia</taxon>
    </lineage>
</organism>
<evidence type="ECO:0000313" key="1">
    <source>
        <dbReference type="EMBL" id="KEP51024.1"/>
    </source>
</evidence>
<dbReference type="InterPro" id="IPR032675">
    <property type="entry name" value="LRR_dom_sf"/>
</dbReference>